<evidence type="ECO:0000259" key="7">
    <source>
        <dbReference type="PROSITE" id="PS50206"/>
    </source>
</evidence>
<dbReference type="AlphaFoldDB" id="A0A5J9V8X0"/>
<dbReference type="InterPro" id="IPR001307">
    <property type="entry name" value="Thiosulphate_STrfase_CS"/>
</dbReference>
<evidence type="ECO:0000313" key="10">
    <source>
        <dbReference type="Proteomes" id="UP000324897"/>
    </source>
</evidence>
<dbReference type="GO" id="GO:0004792">
    <property type="term" value="F:thiosulfate-cyanide sulfurtransferase activity"/>
    <property type="evidence" value="ECO:0007669"/>
    <property type="project" value="UniProtKB-EC"/>
</dbReference>
<evidence type="ECO:0000256" key="1">
    <source>
        <dbReference type="ARBA" id="ARBA00009934"/>
    </source>
</evidence>
<feature type="non-terminal residue" evidence="9">
    <location>
        <position position="1"/>
    </location>
</feature>
<evidence type="ECO:0008006" key="11">
    <source>
        <dbReference type="Google" id="ProtNLM"/>
    </source>
</evidence>
<evidence type="ECO:0000256" key="5">
    <source>
        <dbReference type="ARBA" id="ARBA00050501"/>
    </source>
</evidence>
<dbReference type="SUPFAM" id="SSF52821">
    <property type="entry name" value="Rhodanese/Cell cycle control phosphatase"/>
    <property type="match status" value="2"/>
</dbReference>
<comment type="catalytic activity">
    <reaction evidence="5">
        <text>2-oxo-3-sulfanylpropanoate + [thioredoxin]-dithiol = [thioredoxin]-disulfide + hydrogen sulfide + pyruvate + H(+)</text>
        <dbReference type="Rhea" id="RHEA:21740"/>
        <dbReference type="Rhea" id="RHEA-COMP:10698"/>
        <dbReference type="Rhea" id="RHEA-COMP:10700"/>
        <dbReference type="ChEBI" id="CHEBI:15361"/>
        <dbReference type="ChEBI" id="CHEBI:15378"/>
        <dbReference type="ChEBI" id="CHEBI:29919"/>
        <dbReference type="ChEBI" id="CHEBI:29950"/>
        <dbReference type="ChEBI" id="CHEBI:50058"/>
        <dbReference type="ChEBI" id="CHEBI:57678"/>
        <dbReference type="EC" id="2.8.1.2"/>
    </reaction>
</comment>
<feature type="domain" description="BPL/LPL catalytic" evidence="8">
    <location>
        <begin position="106"/>
        <end position="296"/>
    </location>
</feature>
<dbReference type="InterPro" id="IPR004408">
    <property type="entry name" value="Biotin_CoA_COase_ligase"/>
</dbReference>
<dbReference type="GO" id="GO:0004077">
    <property type="term" value="F:biotin--[biotin carboxyl-carrier protein] ligase activity"/>
    <property type="evidence" value="ECO:0007669"/>
    <property type="project" value="InterPro"/>
</dbReference>
<reference evidence="9 10" key="1">
    <citation type="journal article" date="2019" name="Sci. Rep.">
        <title>A high-quality genome of Eragrostis curvula grass provides insights into Poaceae evolution and supports new strategies to enhance forage quality.</title>
        <authorList>
            <person name="Carballo J."/>
            <person name="Santos B.A.C.M."/>
            <person name="Zappacosta D."/>
            <person name="Garbus I."/>
            <person name="Selva J.P."/>
            <person name="Gallo C.A."/>
            <person name="Diaz A."/>
            <person name="Albertini E."/>
            <person name="Caccamo M."/>
            <person name="Echenique V."/>
        </authorList>
    </citation>
    <scope>NUCLEOTIDE SEQUENCE [LARGE SCALE GENOMIC DNA]</scope>
    <source>
        <strain evidence="10">cv. Victoria</strain>
        <tissue evidence="9">Leaf</tissue>
    </source>
</reference>
<organism evidence="9 10">
    <name type="scientific">Eragrostis curvula</name>
    <name type="common">weeping love grass</name>
    <dbReference type="NCBI Taxonomy" id="38414"/>
    <lineage>
        <taxon>Eukaryota</taxon>
        <taxon>Viridiplantae</taxon>
        <taxon>Streptophyta</taxon>
        <taxon>Embryophyta</taxon>
        <taxon>Tracheophyta</taxon>
        <taxon>Spermatophyta</taxon>
        <taxon>Magnoliopsida</taxon>
        <taxon>Liliopsida</taxon>
        <taxon>Poales</taxon>
        <taxon>Poaceae</taxon>
        <taxon>PACMAD clade</taxon>
        <taxon>Chloridoideae</taxon>
        <taxon>Eragrostideae</taxon>
        <taxon>Eragrostidinae</taxon>
        <taxon>Eragrostis</taxon>
    </lineage>
</organism>
<dbReference type="Gramene" id="TVU32702">
    <property type="protein sequence ID" value="TVU32702"/>
    <property type="gene ID" value="EJB05_24449"/>
</dbReference>
<dbReference type="CDD" id="cd16442">
    <property type="entry name" value="BPL"/>
    <property type="match status" value="1"/>
</dbReference>
<keyword evidence="2" id="KW-0808">Transferase</keyword>
<comment type="function">
    <text evidence="6">Catalyzes the transfer of a sulfur ion from a donor to cyanide or to other thiol compounds. Substrate preference is 3-mercaptopyruvate &gt; thiosulfate. Involved in embryo and seed development.</text>
</comment>
<dbReference type="Gene3D" id="3.40.250.10">
    <property type="entry name" value="Rhodanese-like domain"/>
    <property type="match status" value="2"/>
</dbReference>
<dbReference type="Gene3D" id="3.30.930.10">
    <property type="entry name" value="Bira Bifunctional Protein, Domain 2"/>
    <property type="match status" value="1"/>
</dbReference>
<dbReference type="PANTHER" id="PTHR11364">
    <property type="entry name" value="THIOSULFATE SULFERTANSFERASE"/>
    <property type="match status" value="1"/>
</dbReference>
<dbReference type="SMART" id="SM00450">
    <property type="entry name" value="RHOD"/>
    <property type="match status" value="2"/>
</dbReference>
<dbReference type="CDD" id="cd01449">
    <property type="entry name" value="TST_Repeat_2"/>
    <property type="match status" value="1"/>
</dbReference>
<sequence length="705" mass="77135">MPFPVRFSLPVTAAAAAAGAVLAAIALRRYLSSSRQRPSASVTMSAHRSNSAATLVVSGKSPEDQGLLASAASSLSLGEGEGVEKITLALDSDSPVAGKDGGFDAGAYMDALRARRFGRWMLWSPRLASTQDLIAQNFSKLPVGIVCVADMQFKGRGRSKNVWESPPGCLMFSFTSQMQDARKLPLMQYVVCLSMTEAIKELCRSKGLPELDVRIKWPNDLYLKGLKVGGILCSSSYEPKVYNICTGIGLNVDNEKPTTCLNAGIQEINANAPKLKREDIMAFFFNKFETLFETFSNQGFQALEKQYYDSWLHSGQKVVVQDVHEGQSVGSVVTIQGLTPSGYLHAIGHDGQSYELHPDGNRIGEEKDGSISPNRLISPRLPESFAIVGSSQLACRSIMAEDDPVVSAQWLQQHLGLPDVKVLDASWYMPEENRDPWQEYQVSHIPGALFFDIDGIVDRTTDLPHMLPSKEAFAAAVSALGIRNQDKVIIYDGKGFFSAPRVWWMFRVFGHNKVWVLDGGLPQWRGSGFDLGSNINDDSILKSKAANNAVETVYNGGMVDTITFQAEFQPQLFWTLEQVAHNVAARTHQQVDARSKGRFDGIAPEPRKGVRSGHIPGSICVPFPEMFDGAPRLLPADELRKKFEQAGISIDHPIVVSCGSGVTACILALGLHRIGKHDIPVYDGSWTEWEAQPDPNYPKVTATAS</sequence>
<dbReference type="InterPro" id="IPR045864">
    <property type="entry name" value="aa-tRNA-synth_II/BPL/LPL"/>
</dbReference>
<keyword evidence="10" id="KW-1185">Reference proteome</keyword>
<dbReference type="PROSITE" id="PS50206">
    <property type="entry name" value="RHODANESE_3"/>
    <property type="match status" value="2"/>
</dbReference>
<evidence type="ECO:0000313" key="9">
    <source>
        <dbReference type="EMBL" id="TVU32702.1"/>
    </source>
</evidence>
<dbReference type="FunFam" id="3.40.250.10:FF:000001">
    <property type="entry name" value="Sulfurtransferase"/>
    <property type="match status" value="1"/>
</dbReference>
<dbReference type="GO" id="GO:0009793">
    <property type="term" value="P:embryo development ending in seed dormancy"/>
    <property type="evidence" value="ECO:0007669"/>
    <property type="project" value="UniProtKB-ARBA"/>
</dbReference>
<comment type="catalytic activity">
    <reaction evidence="4">
        <text>thiosulfate + hydrogen cyanide = thiocyanate + sulfite + 2 H(+)</text>
        <dbReference type="Rhea" id="RHEA:16881"/>
        <dbReference type="ChEBI" id="CHEBI:15378"/>
        <dbReference type="ChEBI" id="CHEBI:17359"/>
        <dbReference type="ChEBI" id="CHEBI:18022"/>
        <dbReference type="ChEBI" id="CHEBI:18407"/>
        <dbReference type="ChEBI" id="CHEBI:33542"/>
        <dbReference type="EC" id="2.8.1.1"/>
    </reaction>
</comment>
<evidence type="ECO:0000256" key="4">
    <source>
        <dbReference type="ARBA" id="ARBA00047549"/>
    </source>
</evidence>
<dbReference type="Proteomes" id="UP000324897">
    <property type="component" value="Chromosome 1"/>
</dbReference>
<dbReference type="PROSITE" id="PS00380">
    <property type="entry name" value="RHODANESE_1"/>
    <property type="match status" value="1"/>
</dbReference>
<dbReference type="PANTHER" id="PTHR11364:SF12">
    <property type="entry name" value="OS02G0167100 PROTEIN"/>
    <property type="match status" value="1"/>
</dbReference>
<keyword evidence="3" id="KW-0677">Repeat</keyword>
<dbReference type="InterPro" id="IPR004143">
    <property type="entry name" value="BPL_LPL_catalytic"/>
</dbReference>
<dbReference type="PROSITE" id="PS51733">
    <property type="entry name" value="BPL_LPL_CATALYTIC"/>
    <property type="match status" value="1"/>
</dbReference>
<evidence type="ECO:0000256" key="6">
    <source>
        <dbReference type="ARBA" id="ARBA00054064"/>
    </source>
</evidence>
<accession>A0A5J9V8X0</accession>
<evidence type="ECO:0000256" key="3">
    <source>
        <dbReference type="ARBA" id="ARBA00022737"/>
    </source>
</evidence>
<dbReference type="OrthoDB" id="270167at2759"/>
<dbReference type="FunFam" id="3.40.250.10:FF:000019">
    <property type="entry name" value="Sulfurtransferase"/>
    <property type="match status" value="1"/>
</dbReference>
<feature type="domain" description="Rhodanese" evidence="7">
    <location>
        <begin position="416"/>
        <end position="533"/>
    </location>
</feature>
<dbReference type="GO" id="GO:0016784">
    <property type="term" value="F:3-mercaptopyruvate sulfurtransferase activity"/>
    <property type="evidence" value="ECO:0007669"/>
    <property type="project" value="UniProtKB-EC"/>
</dbReference>
<comment type="similarity">
    <text evidence="1">Belongs to the biotin--protein ligase family.</text>
</comment>
<evidence type="ECO:0000256" key="2">
    <source>
        <dbReference type="ARBA" id="ARBA00022679"/>
    </source>
</evidence>
<comment type="caution">
    <text evidence="9">The sequence shown here is derived from an EMBL/GenBank/DDBJ whole genome shotgun (WGS) entry which is preliminary data.</text>
</comment>
<gene>
    <name evidence="9" type="ORF">EJB05_24449</name>
</gene>
<proteinExistence type="inferred from homology"/>
<dbReference type="EMBL" id="RWGY01000011">
    <property type="protein sequence ID" value="TVU32702.1"/>
    <property type="molecule type" value="Genomic_DNA"/>
</dbReference>
<dbReference type="InterPro" id="IPR001763">
    <property type="entry name" value="Rhodanese-like_dom"/>
</dbReference>
<dbReference type="GO" id="GO:0005739">
    <property type="term" value="C:mitochondrion"/>
    <property type="evidence" value="ECO:0007669"/>
    <property type="project" value="TreeGrafter"/>
</dbReference>
<dbReference type="NCBIfam" id="TIGR00121">
    <property type="entry name" value="birA_ligase"/>
    <property type="match status" value="1"/>
</dbReference>
<dbReference type="InterPro" id="IPR036873">
    <property type="entry name" value="Rhodanese-like_dom_sf"/>
</dbReference>
<dbReference type="CDD" id="cd01448">
    <property type="entry name" value="TST_Repeat_1"/>
    <property type="match status" value="1"/>
</dbReference>
<dbReference type="Pfam" id="PF00581">
    <property type="entry name" value="Rhodanese"/>
    <property type="match status" value="2"/>
</dbReference>
<feature type="domain" description="Rhodanese" evidence="7">
    <location>
        <begin position="591"/>
        <end position="698"/>
    </location>
</feature>
<dbReference type="Pfam" id="PF03099">
    <property type="entry name" value="BPL_LplA_LipB"/>
    <property type="match status" value="1"/>
</dbReference>
<dbReference type="SUPFAM" id="SSF55681">
    <property type="entry name" value="Class II aaRS and biotin synthetases"/>
    <property type="match status" value="1"/>
</dbReference>
<dbReference type="InterPro" id="IPR045078">
    <property type="entry name" value="TST/MPST-like"/>
</dbReference>
<protein>
    <recommendedName>
        <fullName evidence="11">Rhodanese domain-containing protein</fullName>
    </recommendedName>
</protein>
<dbReference type="NCBIfam" id="NF008557">
    <property type="entry name" value="PRK11493.1"/>
    <property type="match status" value="1"/>
</dbReference>
<evidence type="ECO:0000259" key="8">
    <source>
        <dbReference type="PROSITE" id="PS51733"/>
    </source>
</evidence>
<name>A0A5J9V8X0_9POAL</name>